<dbReference type="EMBL" id="JAFJYH010000070">
    <property type="protein sequence ID" value="KAG4421161.1"/>
    <property type="molecule type" value="Genomic_DNA"/>
</dbReference>
<evidence type="ECO:0000313" key="1">
    <source>
        <dbReference type="EMBL" id="KAG4421161.1"/>
    </source>
</evidence>
<accession>A0A8H7TLM1</accession>
<proteinExistence type="predicted"/>
<dbReference type="AlphaFoldDB" id="A0A8H7TLM1"/>
<gene>
    <name evidence="1" type="ORF">IFR04_005681</name>
</gene>
<keyword evidence="2" id="KW-1185">Reference proteome</keyword>
<sequence>MTATVPEISIHDDVTVGSFKLPEGYTMGTLGFSGTIDGIPVTANGTVEQIMEKTKRDHPNWTPPNWAYQSRSSIEAISSRSGSTIDSITARDSGIFLTGRSKVCPS</sequence>
<reference evidence="1" key="1">
    <citation type="submission" date="2021-02" db="EMBL/GenBank/DDBJ databases">
        <title>Genome sequence Cadophora malorum strain M34.</title>
        <authorList>
            <person name="Stefanovic E."/>
            <person name="Vu D."/>
            <person name="Scully C."/>
            <person name="Dijksterhuis J."/>
            <person name="Roader J."/>
            <person name="Houbraken J."/>
        </authorList>
    </citation>
    <scope>NUCLEOTIDE SEQUENCE</scope>
    <source>
        <strain evidence="1">M34</strain>
    </source>
</reference>
<evidence type="ECO:0000313" key="2">
    <source>
        <dbReference type="Proteomes" id="UP000664132"/>
    </source>
</evidence>
<dbReference type="Proteomes" id="UP000664132">
    <property type="component" value="Unassembled WGS sequence"/>
</dbReference>
<name>A0A8H7TLM1_9HELO</name>
<protein>
    <submittedName>
        <fullName evidence="1">Uncharacterized protein</fullName>
    </submittedName>
</protein>
<comment type="caution">
    <text evidence="1">The sequence shown here is derived from an EMBL/GenBank/DDBJ whole genome shotgun (WGS) entry which is preliminary data.</text>
</comment>
<organism evidence="1 2">
    <name type="scientific">Cadophora malorum</name>
    <dbReference type="NCBI Taxonomy" id="108018"/>
    <lineage>
        <taxon>Eukaryota</taxon>
        <taxon>Fungi</taxon>
        <taxon>Dikarya</taxon>
        <taxon>Ascomycota</taxon>
        <taxon>Pezizomycotina</taxon>
        <taxon>Leotiomycetes</taxon>
        <taxon>Helotiales</taxon>
        <taxon>Ploettnerulaceae</taxon>
        <taxon>Cadophora</taxon>
    </lineage>
</organism>
<dbReference type="OrthoDB" id="3552888at2759"/>